<dbReference type="EMBL" id="JAUHTB010000048">
    <property type="protein sequence ID" value="MDN4507846.1"/>
    <property type="molecule type" value="Genomic_DNA"/>
</dbReference>
<evidence type="ECO:0000313" key="2">
    <source>
        <dbReference type="Proteomes" id="UP001172702"/>
    </source>
</evidence>
<evidence type="ECO:0000313" key="1">
    <source>
        <dbReference type="EMBL" id="MDN4507846.1"/>
    </source>
</evidence>
<proteinExistence type="predicted"/>
<dbReference type="SUPFAM" id="SSF54060">
    <property type="entry name" value="His-Me finger endonucleases"/>
    <property type="match status" value="1"/>
</dbReference>
<organism evidence="1 2">
    <name type="scientific">Dietzia maris</name>
    <dbReference type="NCBI Taxonomy" id="37915"/>
    <lineage>
        <taxon>Bacteria</taxon>
        <taxon>Bacillati</taxon>
        <taxon>Actinomycetota</taxon>
        <taxon>Actinomycetes</taxon>
        <taxon>Mycobacteriales</taxon>
        <taxon>Dietziaceae</taxon>
        <taxon>Dietzia</taxon>
    </lineage>
</organism>
<keyword evidence="2" id="KW-1185">Reference proteome</keyword>
<sequence>MDGSAESVELLMVIDPDLALRRLTCCEPLVSTHPDTQGYGKITWRSDGHSRTMSAHRFALLLAYGEDSVCAIGEHRCNEPLCVRVDQEHVIVSTQRANLRYAVSLGRAGAHRAPTDGRTRVERSLAVRAALAGGWDPIAYAQAAGETLPSPTPRLF</sequence>
<name>A0ABT8H5V2_9ACTN</name>
<protein>
    <recommendedName>
        <fullName evidence="3">HNH endonuclease</fullName>
    </recommendedName>
</protein>
<dbReference type="Proteomes" id="UP001172702">
    <property type="component" value="Unassembled WGS sequence"/>
</dbReference>
<gene>
    <name evidence="1" type="ORF">QYF62_17615</name>
</gene>
<comment type="caution">
    <text evidence="1">The sequence shown here is derived from an EMBL/GenBank/DDBJ whole genome shotgun (WGS) entry which is preliminary data.</text>
</comment>
<reference evidence="1 2" key="1">
    <citation type="submission" date="2023-07" db="EMBL/GenBank/DDBJ databases">
        <title>Strategy for survival of the halotoleranting strain Dietzia MX2 from the Yakshinskoe mineral salts deposit.</title>
        <authorList>
            <person name="Kharitonova M.A."/>
            <person name="Kupriyanova-Ashina F.G."/>
            <person name="Shakirov T.R."/>
            <person name="Vafina M.S."/>
            <person name="Ilinskaya O.N."/>
        </authorList>
    </citation>
    <scope>NUCLEOTIDE SEQUENCE [LARGE SCALE GENOMIC DNA]</scope>
    <source>
        <strain evidence="1 2">MX2</strain>
    </source>
</reference>
<dbReference type="InterPro" id="IPR044925">
    <property type="entry name" value="His-Me_finger_sf"/>
</dbReference>
<evidence type="ECO:0008006" key="3">
    <source>
        <dbReference type="Google" id="ProtNLM"/>
    </source>
</evidence>
<accession>A0ABT8H5V2</accession>